<evidence type="ECO:0000256" key="2">
    <source>
        <dbReference type="ARBA" id="ARBA00023125"/>
    </source>
</evidence>
<dbReference type="PROSITE" id="PS51063">
    <property type="entry name" value="HTH_CRP_2"/>
    <property type="match status" value="1"/>
</dbReference>
<proteinExistence type="predicted"/>
<dbReference type="SUPFAM" id="SSF51206">
    <property type="entry name" value="cAMP-binding domain-like"/>
    <property type="match status" value="1"/>
</dbReference>
<keyword evidence="6" id="KW-1185">Reference proteome</keyword>
<reference evidence="5 6" key="1">
    <citation type="submission" date="2019-08" db="EMBL/GenBank/DDBJ databases">
        <title>In-depth cultivation of the pig gut microbiome towards novel bacterial diversity and tailored functional studies.</title>
        <authorList>
            <person name="Wylensek D."/>
            <person name="Hitch T.C.A."/>
            <person name="Clavel T."/>
        </authorList>
    </citation>
    <scope>NUCLEOTIDE SEQUENCE [LARGE SCALE GENOMIC DNA]</scope>
    <source>
        <strain evidence="5 6">WCA-389-WT-23D1</strain>
    </source>
</reference>
<keyword evidence="1" id="KW-0805">Transcription regulation</keyword>
<protein>
    <submittedName>
        <fullName evidence="5">Crp/Fnr family transcriptional regulator</fullName>
    </submittedName>
</protein>
<dbReference type="RefSeq" id="WP_154472505.1">
    <property type="nucleotide sequence ID" value="NZ_DBEWUL010000158.1"/>
</dbReference>
<organism evidence="5 6">
    <name type="scientific">Clostridium porci</name>
    <dbReference type="NCBI Taxonomy" id="2605778"/>
    <lineage>
        <taxon>Bacteria</taxon>
        <taxon>Bacillati</taxon>
        <taxon>Bacillota</taxon>
        <taxon>Clostridia</taxon>
        <taxon>Eubacteriales</taxon>
        <taxon>Clostridiaceae</taxon>
        <taxon>Clostridium</taxon>
    </lineage>
</organism>
<dbReference type="GO" id="GO:0006355">
    <property type="term" value="P:regulation of DNA-templated transcription"/>
    <property type="evidence" value="ECO:0007669"/>
    <property type="project" value="InterPro"/>
</dbReference>
<evidence type="ECO:0000313" key="5">
    <source>
        <dbReference type="EMBL" id="MSS37077.1"/>
    </source>
</evidence>
<sequence>MECKYLQQALPFLADIDKDRREQFEQYFETAPLWLLESIQIERLGKDVIFTRENTPVDTIYFIGKGRVKAIDYRIYGIAYDFMRFDKVYALGGMEIIMDLKEYCTTLATITPCTIAKIPKAKFDKWVKTDIRALRNEAKLVGEYLLEQSRRSRAYLFLQGADRLAMFFIEEYEKYAKKEVLTIRETRQELSDATGLCVRTINRAVKKFEEQGDISRQGNKLLISWEQYQKLKAVVSSIIGQA</sequence>
<evidence type="ECO:0000256" key="3">
    <source>
        <dbReference type="ARBA" id="ARBA00023163"/>
    </source>
</evidence>
<comment type="caution">
    <text evidence="5">The sequence shown here is derived from an EMBL/GenBank/DDBJ whole genome shotgun (WGS) entry which is preliminary data.</text>
</comment>
<evidence type="ECO:0000313" key="6">
    <source>
        <dbReference type="Proteomes" id="UP000429958"/>
    </source>
</evidence>
<dbReference type="InterPro" id="IPR036388">
    <property type="entry name" value="WH-like_DNA-bd_sf"/>
</dbReference>
<dbReference type="GO" id="GO:0003677">
    <property type="term" value="F:DNA binding"/>
    <property type="evidence" value="ECO:0007669"/>
    <property type="project" value="UniProtKB-KW"/>
</dbReference>
<gene>
    <name evidence="5" type="ORF">FYJ39_10935</name>
</gene>
<evidence type="ECO:0000259" key="4">
    <source>
        <dbReference type="PROSITE" id="PS51063"/>
    </source>
</evidence>
<dbReference type="Gene3D" id="1.10.10.10">
    <property type="entry name" value="Winged helix-like DNA-binding domain superfamily/Winged helix DNA-binding domain"/>
    <property type="match status" value="1"/>
</dbReference>
<dbReference type="Pfam" id="PF13545">
    <property type="entry name" value="HTH_Crp_2"/>
    <property type="match status" value="1"/>
</dbReference>
<dbReference type="EMBL" id="VUMD01000008">
    <property type="protein sequence ID" value="MSS37077.1"/>
    <property type="molecule type" value="Genomic_DNA"/>
</dbReference>
<name>A0A7X2NLK2_9CLOT</name>
<dbReference type="SUPFAM" id="SSF46785">
    <property type="entry name" value="Winged helix' DNA-binding domain"/>
    <property type="match status" value="1"/>
</dbReference>
<dbReference type="InterPro" id="IPR012318">
    <property type="entry name" value="HTH_CRP"/>
</dbReference>
<accession>A0A7X2NLK2</accession>
<feature type="domain" description="HTH crp-type" evidence="4">
    <location>
        <begin position="158"/>
        <end position="227"/>
    </location>
</feature>
<keyword evidence="3" id="KW-0804">Transcription</keyword>
<evidence type="ECO:0000256" key="1">
    <source>
        <dbReference type="ARBA" id="ARBA00023015"/>
    </source>
</evidence>
<dbReference type="AlphaFoldDB" id="A0A7X2NLK2"/>
<dbReference type="Proteomes" id="UP000429958">
    <property type="component" value="Unassembled WGS sequence"/>
</dbReference>
<dbReference type="Gene3D" id="2.60.120.10">
    <property type="entry name" value="Jelly Rolls"/>
    <property type="match status" value="1"/>
</dbReference>
<keyword evidence="2" id="KW-0238">DNA-binding</keyword>
<dbReference type="InterPro" id="IPR018490">
    <property type="entry name" value="cNMP-bd_dom_sf"/>
</dbReference>
<dbReference type="InterPro" id="IPR036390">
    <property type="entry name" value="WH_DNA-bd_sf"/>
</dbReference>
<dbReference type="InterPro" id="IPR014710">
    <property type="entry name" value="RmlC-like_jellyroll"/>
</dbReference>